<dbReference type="Proteomes" id="UP000612899">
    <property type="component" value="Unassembled WGS sequence"/>
</dbReference>
<reference evidence="3" key="1">
    <citation type="submission" date="2021-01" db="EMBL/GenBank/DDBJ databases">
        <title>Whole genome shotgun sequence of Rhizocola hellebori NBRC 109834.</title>
        <authorList>
            <person name="Komaki H."/>
            <person name="Tamura T."/>
        </authorList>
    </citation>
    <scope>NUCLEOTIDE SEQUENCE</scope>
    <source>
        <strain evidence="3">NBRC 109834</strain>
    </source>
</reference>
<sequence>MINHSCGIDERYGAGMAGLYAGIQGVPNLRDLGGWPAGPGRVRHGLLFRSAQLTVLEGAAADEFARLGIRAVYDMRTDGERAAAPEQLPPGARHVVVDIVKDLPGAAPTQIFDALSDPQAAERIFGEGRGVALFEQGYRTLIGLPSALTGYREFFTDIAEAENGPILFHCTTGKDRTGWAAAALLLLLGVAEDDVYAEYLLTNEQLLPTLKPFFDRFVAAGGNADLLIPVLGVQREYLAAALDEMRQRYGSIDGYFSDGLQLPAETVQRLRNAYVA</sequence>
<protein>
    <submittedName>
        <fullName evidence="3">Phosphatase</fullName>
    </submittedName>
</protein>
<evidence type="ECO:0000259" key="2">
    <source>
        <dbReference type="PROSITE" id="PS50056"/>
    </source>
</evidence>
<dbReference type="GO" id="GO:0004721">
    <property type="term" value="F:phosphoprotein phosphatase activity"/>
    <property type="evidence" value="ECO:0007669"/>
    <property type="project" value="InterPro"/>
</dbReference>
<dbReference type="EMBL" id="BONY01000019">
    <property type="protein sequence ID" value="GIH05445.1"/>
    <property type="molecule type" value="Genomic_DNA"/>
</dbReference>
<dbReference type="PANTHER" id="PTHR31126:SF1">
    <property type="entry name" value="TYROSINE SPECIFIC PROTEIN PHOSPHATASES DOMAIN-CONTAINING PROTEIN"/>
    <property type="match status" value="1"/>
</dbReference>
<comment type="caution">
    <text evidence="3">The sequence shown here is derived from an EMBL/GenBank/DDBJ whole genome shotgun (WGS) entry which is preliminary data.</text>
</comment>
<comment type="similarity">
    <text evidence="1">Belongs to the protein-tyrosine phosphatase family.</text>
</comment>
<dbReference type="InterPro" id="IPR026893">
    <property type="entry name" value="Tyr/Ser_Pase_IphP-type"/>
</dbReference>
<evidence type="ECO:0000256" key="1">
    <source>
        <dbReference type="ARBA" id="ARBA00009580"/>
    </source>
</evidence>
<evidence type="ECO:0000313" key="3">
    <source>
        <dbReference type="EMBL" id="GIH05445.1"/>
    </source>
</evidence>
<dbReference type="InterPro" id="IPR016130">
    <property type="entry name" value="Tyr_Pase_AS"/>
</dbReference>
<keyword evidence="4" id="KW-1185">Reference proteome</keyword>
<dbReference type="Pfam" id="PF13350">
    <property type="entry name" value="Y_phosphatase3"/>
    <property type="match status" value="1"/>
</dbReference>
<dbReference type="PROSITE" id="PS50056">
    <property type="entry name" value="TYR_PHOSPHATASE_2"/>
    <property type="match status" value="1"/>
</dbReference>
<dbReference type="SUPFAM" id="SSF52799">
    <property type="entry name" value="(Phosphotyrosine protein) phosphatases II"/>
    <property type="match status" value="1"/>
</dbReference>
<feature type="domain" description="Tyrosine specific protein phosphatases" evidence="2">
    <location>
        <begin position="152"/>
        <end position="214"/>
    </location>
</feature>
<accession>A0A8J3Q7U8</accession>
<dbReference type="AlphaFoldDB" id="A0A8J3Q7U8"/>
<dbReference type="InterPro" id="IPR000387">
    <property type="entry name" value="Tyr_Pase_dom"/>
</dbReference>
<name>A0A8J3Q7U8_9ACTN</name>
<dbReference type="PANTHER" id="PTHR31126">
    <property type="entry name" value="TYROSINE-PROTEIN PHOSPHATASE"/>
    <property type="match status" value="1"/>
</dbReference>
<evidence type="ECO:0000313" key="4">
    <source>
        <dbReference type="Proteomes" id="UP000612899"/>
    </source>
</evidence>
<dbReference type="PROSITE" id="PS00383">
    <property type="entry name" value="TYR_PHOSPHATASE_1"/>
    <property type="match status" value="1"/>
</dbReference>
<dbReference type="InterPro" id="IPR029021">
    <property type="entry name" value="Prot-tyrosine_phosphatase-like"/>
</dbReference>
<organism evidence="3 4">
    <name type="scientific">Rhizocola hellebori</name>
    <dbReference type="NCBI Taxonomy" id="1392758"/>
    <lineage>
        <taxon>Bacteria</taxon>
        <taxon>Bacillati</taxon>
        <taxon>Actinomycetota</taxon>
        <taxon>Actinomycetes</taxon>
        <taxon>Micromonosporales</taxon>
        <taxon>Micromonosporaceae</taxon>
        <taxon>Rhizocola</taxon>
    </lineage>
</organism>
<gene>
    <name evidence="3" type="ORF">Rhe02_35120</name>
</gene>
<proteinExistence type="inferred from homology"/>
<dbReference type="Gene3D" id="3.90.190.10">
    <property type="entry name" value="Protein tyrosine phosphatase superfamily"/>
    <property type="match status" value="1"/>
</dbReference>